<dbReference type="Proteomes" id="UP001251870">
    <property type="component" value="Unassembled WGS sequence"/>
</dbReference>
<feature type="domain" description="DUF1468" evidence="2">
    <location>
        <begin position="19"/>
        <end position="152"/>
    </location>
</feature>
<organism evidence="3 4">
    <name type="scientific">Nesterenkonia aerolata</name>
    <dbReference type="NCBI Taxonomy" id="3074079"/>
    <lineage>
        <taxon>Bacteria</taxon>
        <taxon>Bacillati</taxon>
        <taxon>Actinomycetota</taxon>
        <taxon>Actinomycetes</taxon>
        <taxon>Micrococcales</taxon>
        <taxon>Micrococcaceae</taxon>
        <taxon>Nesterenkonia</taxon>
    </lineage>
</organism>
<dbReference type="EMBL" id="JAVKGR010000013">
    <property type="protein sequence ID" value="MDR8019948.1"/>
    <property type="molecule type" value="Genomic_DNA"/>
</dbReference>
<comment type="caution">
    <text evidence="3">The sequence shown here is derived from an EMBL/GenBank/DDBJ whole genome shotgun (WGS) entry which is preliminary data.</text>
</comment>
<keyword evidence="4" id="KW-1185">Reference proteome</keyword>
<protein>
    <submittedName>
        <fullName evidence="3">Tripartite tricarboxylate transporter TctB family protein</fullName>
    </submittedName>
</protein>
<evidence type="ECO:0000313" key="3">
    <source>
        <dbReference type="EMBL" id="MDR8019948.1"/>
    </source>
</evidence>
<dbReference type="Pfam" id="PF07331">
    <property type="entry name" value="TctB"/>
    <property type="match status" value="1"/>
</dbReference>
<keyword evidence="1" id="KW-1133">Transmembrane helix</keyword>
<dbReference type="RefSeq" id="WP_310548935.1">
    <property type="nucleotide sequence ID" value="NZ_JAVKGR010000013.1"/>
</dbReference>
<feature type="transmembrane region" description="Helical" evidence="1">
    <location>
        <begin position="129"/>
        <end position="151"/>
    </location>
</feature>
<keyword evidence="1" id="KW-0472">Membrane</keyword>
<keyword evidence="1" id="KW-0812">Transmembrane</keyword>
<proteinExistence type="predicted"/>
<reference evidence="3 4" key="1">
    <citation type="submission" date="2023-09" db="EMBL/GenBank/DDBJ databases">
        <title>Description of three actinobacteria isolated from air of manufacturing shop in a pharmaceutical factory.</title>
        <authorList>
            <person name="Zhang D.-F."/>
        </authorList>
    </citation>
    <scope>NUCLEOTIDE SEQUENCE [LARGE SCALE GENOMIC DNA]</scope>
    <source>
        <strain evidence="3 4">LY-0111</strain>
    </source>
</reference>
<dbReference type="InterPro" id="IPR009936">
    <property type="entry name" value="DUF1468"/>
</dbReference>
<feature type="transmembrane region" description="Helical" evidence="1">
    <location>
        <begin position="51"/>
        <end position="70"/>
    </location>
</feature>
<accession>A0ABU2DTX0</accession>
<feature type="transmembrane region" description="Helical" evidence="1">
    <location>
        <begin position="20"/>
        <end position="39"/>
    </location>
</feature>
<gene>
    <name evidence="3" type="ORF">RIL96_10275</name>
</gene>
<evidence type="ECO:0000256" key="1">
    <source>
        <dbReference type="SAM" id="Phobius"/>
    </source>
</evidence>
<evidence type="ECO:0000313" key="4">
    <source>
        <dbReference type="Proteomes" id="UP001251870"/>
    </source>
</evidence>
<evidence type="ECO:0000259" key="2">
    <source>
        <dbReference type="Pfam" id="PF07331"/>
    </source>
</evidence>
<name>A0ABU2DTX0_9MICC</name>
<sequence>MKSGDTERTSAASLLSDRIIAAVMVVLGVVLLILAFGFPEPGQPEDPGTGALPQLIGFALVVLGVMLLFNAERHVIAPEPGSRLRTALMVLAGLGYTLLLGPLGFVLATVLFMVVGMLIMGIGRVVRLIAVPIVVALAVYYLFTAALGVYLPPGLIEGVLP</sequence>